<feature type="non-terminal residue" evidence="1">
    <location>
        <position position="1"/>
    </location>
</feature>
<sequence length="61" mass="7078">SFASIPWPVLLPQNSFTADEITWVSVERFSQFSKDYLGAAEHKALLDQARKRYHPDRWAAK</sequence>
<name>A0AA38PC51_9AGAR</name>
<proteinExistence type="predicted"/>
<dbReference type="AlphaFoldDB" id="A0AA38PC51"/>
<accession>A0AA38PC51</accession>
<dbReference type="Proteomes" id="UP001163846">
    <property type="component" value="Unassembled WGS sequence"/>
</dbReference>
<gene>
    <name evidence="1" type="ORF">F5878DRAFT_508707</name>
</gene>
<protein>
    <submittedName>
        <fullName evidence="1">Uncharacterized protein</fullName>
    </submittedName>
</protein>
<keyword evidence="2" id="KW-1185">Reference proteome</keyword>
<reference evidence="1" key="1">
    <citation type="submission" date="2022-08" db="EMBL/GenBank/DDBJ databases">
        <authorList>
            <consortium name="DOE Joint Genome Institute"/>
            <person name="Min B."/>
            <person name="Riley R."/>
            <person name="Sierra-Patev S."/>
            <person name="Naranjo-Ortiz M."/>
            <person name="Looney B."/>
            <person name="Konkel Z."/>
            <person name="Slot J.C."/>
            <person name="Sakamoto Y."/>
            <person name="Steenwyk J.L."/>
            <person name="Rokas A."/>
            <person name="Carro J."/>
            <person name="Camarero S."/>
            <person name="Ferreira P."/>
            <person name="Molpeceres G."/>
            <person name="Ruiz-Duenas F.J."/>
            <person name="Serrano A."/>
            <person name="Henrissat B."/>
            <person name="Drula E."/>
            <person name="Hughes K.W."/>
            <person name="Mata J.L."/>
            <person name="Ishikawa N.K."/>
            <person name="Vargas-Isla R."/>
            <person name="Ushijima S."/>
            <person name="Smith C.A."/>
            <person name="Ahrendt S."/>
            <person name="Andreopoulos W."/>
            <person name="He G."/>
            <person name="Labutti K."/>
            <person name="Lipzen A."/>
            <person name="Ng V."/>
            <person name="Sandor L."/>
            <person name="Barry K."/>
            <person name="Martinez A.T."/>
            <person name="Xiao Y."/>
            <person name="Gibbons J.G."/>
            <person name="Terashima K."/>
            <person name="Hibbett D.S."/>
            <person name="Grigoriev I.V."/>
        </authorList>
    </citation>
    <scope>NUCLEOTIDE SEQUENCE</scope>
    <source>
        <strain evidence="1">TFB9207</strain>
    </source>
</reference>
<evidence type="ECO:0000313" key="1">
    <source>
        <dbReference type="EMBL" id="KAJ3840202.1"/>
    </source>
</evidence>
<feature type="non-terminal residue" evidence="1">
    <location>
        <position position="61"/>
    </location>
</feature>
<dbReference type="EMBL" id="MU806089">
    <property type="protein sequence ID" value="KAJ3840202.1"/>
    <property type="molecule type" value="Genomic_DNA"/>
</dbReference>
<evidence type="ECO:0000313" key="2">
    <source>
        <dbReference type="Proteomes" id="UP001163846"/>
    </source>
</evidence>
<organism evidence="1 2">
    <name type="scientific">Lentinula raphanica</name>
    <dbReference type="NCBI Taxonomy" id="153919"/>
    <lineage>
        <taxon>Eukaryota</taxon>
        <taxon>Fungi</taxon>
        <taxon>Dikarya</taxon>
        <taxon>Basidiomycota</taxon>
        <taxon>Agaricomycotina</taxon>
        <taxon>Agaricomycetes</taxon>
        <taxon>Agaricomycetidae</taxon>
        <taxon>Agaricales</taxon>
        <taxon>Marasmiineae</taxon>
        <taxon>Omphalotaceae</taxon>
        <taxon>Lentinula</taxon>
    </lineage>
</organism>
<comment type="caution">
    <text evidence="1">The sequence shown here is derived from an EMBL/GenBank/DDBJ whole genome shotgun (WGS) entry which is preliminary data.</text>
</comment>